<evidence type="ECO:0000256" key="1">
    <source>
        <dbReference type="ARBA" id="ARBA00010617"/>
    </source>
</evidence>
<dbReference type="PROSITE" id="PS00086">
    <property type="entry name" value="CYTOCHROME_P450"/>
    <property type="match status" value="1"/>
</dbReference>
<dbReference type="InterPro" id="IPR017972">
    <property type="entry name" value="Cyt_P450_CS"/>
</dbReference>
<dbReference type="Proteomes" id="UP000261811">
    <property type="component" value="Unassembled WGS sequence"/>
</dbReference>
<protein>
    <submittedName>
        <fullName evidence="9">Cytochrome P450</fullName>
    </submittedName>
</protein>
<dbReference type="GO" id="GO:0004497">
    <property type="term" value="F:monooxygenase activity"/>
    <property type="evidence" value="ECO:0007669"/>
    <property type="project" value="UniProtKB-KW"/>
</dbReference>
<dbReference type="Gene3D" id="1.10.630.10">
    <property type="entry name" value="Cytochrome P450"/>
    <property type="match status" value="1"/>
</dbReference>
<evidence type="ECO:0000256" key="8">
    <source>
        <dbReference type="SAM" id="MobiDB-lite"/>
    </source>
</evidence>
<dbReference type="Pfam" id="PF00067">
    <property type="entry name" value="p450"/>
    <property type="match status" value="1"/>
</dbReference>
<dbReference type="AlphaFoldDB" id="A0A372JBX4"/>
<feature type="region of interest" description="Disordered" evidence="8">
    <location>
        <begin position="1"/>
        <end position="73"/>
    </location>
</feature>
<evidence type="ECO:0000256" key="5">
    <source>
        <dbReference type="ARBA" id="ARBA00023004"/>
    </source>
</evidence>
<evidence type="ECO:0000256" key="7">
    <source>
        <dbReference type="RuleBase" id="RU000461"/>
    </source>
</evidence>
<dbReference type="PANTHER" id="PTHR46696:SF1">
    <property type="entry name" value="CYTOCHROME P450 YJIB-RELATED"/>
    <property type="match status" value="1"/>
</dbReference>
<dbReference type="FunFam" id="1.10.630.10:FF:000018">
    <property type="entry name" value="Cytochrome P450 monooxygenase"/>
    <property type="match status" value="1"/>
</dbReference>
<dbReference type="PRINTS" id="PR00359">
    <property type="entry name" value="BP450"/>
</dbReference>
<name>A0A372JBX4_9ACTN</name>
<keyword evidence="4 7" id="KW-0560">Oxidoreductase</keyword>
<keyword evidence="3 7" id="KW-0479">Metal-binding</keyword>
<keyword evidence="6 7" id="KW-0503">Monooxygenase</keyword>
<dbReference type="InterPro" id="IPR036396">
    <property type="entry name" value="Cyt_P450_sf"/>
</dbReference>
<evidence type="ECO:0000256" key="4">
    <source>
        <dbReference type="ARBA" id="ARBA00023002"/>
    </source>
</evidence>
<evidence type="ECO:0000313" key="9">
    <source>
        <dbReference type="EMBL" id="RFU37503.1"/>
    </source>
</evidence>
<evidence type="ECO:0000256" key="2">
    <source>
        <dbReference type="ARBA" id="ARBA00022617"/>
    </source>
</evidence>
<keyword evidence="10" id="KW-1185">Reference proteome</keyword>
<comment type="similarity">
    <text evidence="1 7">Belongs to the cytochrome P450 family.</text>
</comment>
<dbReference type="InterPro" id="IPR001128">
    <property type="entry name" value="Cyt_P450"/>
</dbReference>
<dbReference type="GO" id="GO:0020037">
    <property type="term" value="F:heme binding"/>
    <property type="evidence" value="ECO:0007669"/>
    <property type="project" value="InterPro"/>
</dbReference>
<reference evidence="9 10" key="1">
    <citation type="submission" date="2018-08" db="EMBL/GenBank/DDBJ databases">
        <title>Actinomadura jelena sp. nov., a novel Actinomycete isolated from soil in Chad.</title>
        <authorList>
            <person name="Shi L."/>
        </authorList>
    </citation>
    <scope>NUCLEOTIDE SEQUENCE [LARGE SCALE GENOMIC DNA]</scope>
    <source>
        <strain evidence="9 10">NEAU-G17</strain>
    </source>
</reference>
<dbReference type="InterPro" id="IPR002397">
    <property type="entry name" value="Cyt_P450_B"/>
</dbReference>
<organism evidence="9 10">
    <name type="scientific">Actinomadura logoneensis</name>
    <dbReference type="NCBI Taxonomy" id="2293572"/>
    <lineage>
        <taxon>Bacteria</taxon>
        <taxon>Bacillati</taxon>
        <taxon>Actinomycetota</taxon>
        <taxon>Actinomycetes</taxon>
        <taxon>Streptosporangiales</taxon>
        <taxon>Thermomonosporaceae</taxon>
        <taxon>Actinomadura</taxon>
    </lineage>
</organism>
<comment type="caution">
    <text evidence="9">The sequence shown here is derived from an EMBL/GenBank/DDBJ whole genome shotgun (WGS) entry which is preliminary data.</text>
</comment>
<keyword evidence="2 7" id="KW-0349">Heme</keyword>
<dbReference type="EMBL" id="QURH01000961">
    <property type="protein sequence ID" value="RFU37503.1"/>
    <property type="molecule type" value="Genomic_DNA"/>
</dbReference>
<dbReference type="PRINTS" id="PR00385">
    <property type="entry name" value="P450"/>
</dbReference>
<dbReference type="PANTHER" id="PTHR46696">
    <property type="entry name" value="P450, PUTATIVE (EUROFUNG)-RELATED"/>
    <property type="match status" value="1"/>
</dbReference>
<accession>A0A372JBX4</accession>
<evidence type="ECO:0000256" key="6">
    <source>
        <dbReference type="ARBA" id="ARBA00023033"/>
    </source>
</evidence>
<feature type="compositionally biased region" description="Low complexity" evidence="8">
    <location>
        <begin position="121"/>
        <end position="130"/>
    </location>
</feature>
<dbReference type="CDD" id="cd11031">
    <property type="entry name" value="Cyp158A-like"/>
    <property type="match status" value="1"/>
</dbReference>
<evidence type="ECO:0000313" key="10">
    <source>
        <dbReference type="Proteomes" id="UP000261811"/>
    </source>
</evidence>
<feature type="region of interest" description="Disordered" evidence="8">
    <location>
        <begin position="116"/>
        <end position="140"/>
    </location>
</feature>
<sequence length="454" mass="47092">MTSRVRGRPVPATPRRALGDPRRSTSGGRSASMEGPDEGGAMDPERAADHLPGTTGGLPDANGGLPDANGGLPDATGYLPGAAGGLPQVRVPSGDVMRAVSAHADVRQVLADPRFSRELRPGGPRLARGGDVSDDPYSLLNMDPPRHTRLRRIVAGAFTPRRTAAWRPRVEAVAAELADGMDAQGPPCDLLAAFAFPLPVRVVCEVLGVPDADRERFRAWADTALSTGTDGAARRSASGAEFRRYVEEFVAARRDAPGDALIDVLIAARDEGEDGDGDGGLSGPELVSLVINLISAGHETTAHLVASAVLTLVAGGRRPAAVDARLVEEVLRHDTPAAVAMPRLATEDAELSGGTVRAGETVLPMLAAANRDAAVFADPGSFAPDRPTGGASHLTFGHGPHFCLGANLARQEVEVALGTLAARFPKLEPAVPADEVPWRTGGIVSGPAALPVRW</sequence>
<keyword evidence="5 7" id="KW-0408">Iron</keyword>
<dbReference type="SUPFAM" id="SSF48264">
    <property type="entry name" value="Cytochrome P450"/>
    <property type="match status" value="1"/>
</dbReference>
<gene>
    <name evidence="9" type="ORF">DZF91_32540</name>
</gene>
<proteinExistence type="inferred from homology"/>
<evidence type="ECO:0000256" key="3">
    <source>
        <dbReference type="ARBA" id="ARBA00022723"/>
    </source>
</evidence>
<dbReference type="GO" id="GO:0005506">
    <property type="term" value="F:iron ion binding"/>
    <property type="evidence" value="ECO:0007669"/>
    <property type="project" value="InterPro"/>
</dbReference>
<dbReference type="GO" id="GO:0016705">
    <property type="term" value="F:oxidoreductase activity, acting on paired donors, with incorporation or reduction of molecular oxygen"/>
    <property type="evidence" value="ECO:0007669"/>
    <property type="project" value="InterPro"/>
</dbReference>